<keyword evidence="1" id="KW-1133">Transmembrane helix</keyword>
<accession>A0A0G3GGC5</accession>
<feature type="transmembrane region" description="Helical" evidence="1">
    <location>
        <begin position="114"/>
        <end position="132"/>
    </location>
</feature>
<dbReference type="Pfam" id="PF06182">
    <property type="entry name" value="ABC2_membrane_6"/>
    <property type="match status" value="1"/>
</dbReference>
<evidence type="ECO:0000256" key="1">
    <source>
        <dbReference type="SAM" id="Phobius"/>
    </source>
</evidence>
<feature type="transmembrane region" description="Helical" evidence="1">
    <location>
        <begin position="62"/>
        <end position="80"/>
    </location>
</feature>
<gene>
    <name evidence="2" type="ORF">VM99_20200</name>
</gene>
<reference evidence="2 3" key="1">
    <citation type="journal article" date="2015" name="Stand. Genomic Sci.">
        <title>Complete genome of Pseudomonas chlororaphis strain UFB2, a soil bacterium with antibacterial activity against bacterial canker pathogen of tomato.</title>
        <authorList>
            <person name="Deng P."/>
            <person name="Wang X."/>
            <person name="Baird S.M."/>
            <person name="Lu S.E."/>
        </authorList>
    </citation>
    <scope>NUCLEOTIDE SEQUENCE [LARGE SCALE GENOMIC DNA]</scope>
    <source>
        <strain evidence="2 3">UFB2</strain>
    </source>
</reference>
<dbReference type="AlphaFoldDB" id="A0A0G3GGC5"/>
<proteinExistence type="predicted"/>
<evidence type="ECO:0008006" key="4">
    <source>
        <dbReference type="Google" id="ProtNLM"/>
    </source>
</evidence>
<dbReference type="PANTHER" id="PTHR36833:SF2">
    <property type="entry name" value="SLR0610 PROTEIN"/>
    <property type="match status" value="1"/>
</dbReference>
<sequence length="260" mass="28628">MKTLGAVKALLTARLQANMKDRVPVFVSLLNTALLGLSVYVVIEIFFGNVETIGGWNKQQSIVLYGAFIFIRSFVQMLVLPNCEAASKLIINKSIDTYLSKPVDLQTILAFGQLRLWHIFGALLGLGLMLGGSHAQGQLTLQTLGAFFVFLTLACALVYSVWFSIASLAFWTKKTGNISHLLFMFLTTGRFPSSAYPEWIQVVIMTVVPVFFIMEVPAQSAMGLTTGRSLAGAVLATLAFLLLSRLLWHWGVKKYLREGA</sequence>
<protein>
    <recommendedName>
        <fullName evidence="4">ABC transporter permease</fullName>
    </recommendedName>
</protein>
<keyword evidence="1" id="KW-0812">Transmembrane</keyword>
<feature type="transmembrane region" description="Helical" evidence="1">
    <location>
        <begin position="144"/>
        <end position="171"/>
    </location>
</feature>
<dbReference type="Proteomes" id="UP000035212">
    <property type="component" value="Chromosome"/>
</dbReference>
<dbReference type="PANTHER" id="PTHR36833">
    <property type="entry name" value="SLR0610 PROTEIN-RELATED"/>
    <property type="match status" value="1"/>
</dbReference>
<organism evidence="2 3">
    <name type="scientific">Pseudomonas chlororaphis</name>
    <dbReference type="NCBI Taxonomy" id="587753"/>
    <lineage>
        <taxon>Bacteria</taxon>
        <taxon>Pseudomonadati</taxon>
        <taxon>Pseudomonadota</taxon>
        <taxon>Gammaproteobacteria</taxon>
        <taxon>Pseudomonadales</taxon>
        <taxon>Pseudomonadaceae</taxon>
        <taxon>Pseudomonas</taxon>
    </lineage>
</organism>
<dbReference type="InterPro" id="IPR010390">
    <property type="entry name" value="ABC-2_transporter-like"/>
</dbReference>
<dbReference type="PATRIC" id="fig|587753.11.peg.4139"/>
<dbReference type="EMBL" id="CP011020">
    <property type="protein sequence ID" value="AKK00286.1"/>
    <property type="molecule type" value="Genomic_DNA"/>
</dbReference>
<feature type="transmembrane region" description="Helical" evidence="1">
    <location>
        <begin position="199"/>
        <end position="218"/>
    </location>
</feature>
<evidence type="ECO:0000313" key="3">
    <source>
        <dbReference type="Proteomes" id="UP000035212"/>
    </source>
</evidence>
<keyword evidence="1" id="KW-0472">Membrane</keyword>
<reference evidence="3" key="2">
    <citation type="submission" date="2015-03" db="EMBL/GenBank/DDBJ databases">
        <authorList>
            <person name="Deng P."/>
            <person name="Lu S."/>
        </authorList>
    </citation>
    <scope>NUCLEOTIDE SEQUENCE [LARGE SCALE GENOMIC DNA]</scope>
    <source>
        <strain evidence="3">UFB2</strain>
    </source>
</reference>
<feature type="transmembrane region" description="Helical" evidence="1">
    <location>
        <begin position="25"/>
        <end position="50"/>
    </location>
</feature>
<feature type="transmembrane region" description="Helical" evidence="1">
    <location>
        <begin position="230"/>
        <end position="248"/>
    </location>
</feature>
<evidence type="ECO:0000313" key="2">
    <source>
        <dbReference type="EMBL" id="AKK00286.1"/>
    </source>
</evidence>
<name>A0A0G3GGC5_9PSED</name>